<proteinExistence type="predicted"/>
<evidence type="ECO:0000313" key="1">
    <source>
        <dbReference type="EMBL" id="DAF92269.1"/>
    </source>
</evidence>
<organism evidence="1">
    <name type="scientific">Siphoviridae sp. ctgN495</name>
    <dbReference type="NCBI Taxonomy" id="2825608"/>
    <lineage>
        <taxon>Viruses</taxon>
        <taxon>Duplodnaviria</taxon>
        <taxon>Heunggongvirae</taxon>
        <taxon>Uroviricota</taxon>
        <taxon>Caudoviricetes</taxon>
    </lineage>
</organism>
<sequence length="58" mass="7035">MIKSYSFFFDFFHIHKQQLTLFFNFVFAPKTQPLIILNAQLFSSILLYLIEIRKSIEF</sequence>
<name>A0A8S5UCR2_9CAUD</name>
<accession>A0A8S5UCR2</accession>
<dbReference type="EMBL" id="BK016063">
    <property type="protein sequence ID" value="DAF92269.1"/>
    <property type="molecule type" value="Genomic_DNA"/>
</dbReference>
<protein>
    <submittedName>
        <fullName evidence="1">Uncharacterized protein</fullName>
    </submittedName>
</protein>
<reference evidence="1" key="1">
    <citation type="journal article" date="2021" name="Proc. Natl. Acad. Sci. U.S.A.">
        <title>A Catalog of Tens of Thousands of Viruses from Human Metagenomes Reveals Hidden Associations with Chronic Diseases.</title>
        <authorList>
            <person name="Tisza M.J."/>
            <person name="Buck C.B."/>
        </authorList>
    </citation>
    <scope>NUCLEOTIDE SEQUENCE</scope>
    <source>
        <strain evidence="1">CtgN495</strain>
    </source>
</reference>